<dbReference type="Proteomes" id="UP000887579">
    <property type="component" value="Unplaced"/>
</dbReference>
<accession>A0AC34GRN8</accession>
<proteinExistence type="predicted"/>
<name>A0AC34GRN8_9BILA</name>
<organism evidence="1 2">
    <name type="scientific">Panagrolaimus sp. ES5</name>
    <dbReference type="NCBI Taxonomy" id="591445"/>
    <lineage>
        <taxon>Eukaryota</taxon>
        <taxon>Metazoa</taxon>
        <taxon>Ecdysozoa</taxon>
        <taxon>Nematoda</taxon>
        <taxon>Chromadorea</taxon>
        <taxon>Rhabditida</taxon>
        <taxon>Tylenchina</taxon>
        <taxon>Panagrolaimomorpha</taxon>
        <taxon>Panagrolaimoidea</taxon>
        <taxon>Panagrolaimidae</taxon>
        <taxon>Panagrolaimus</taxon>
    </lineage>
</organism>
<evidence type="ECO:0000313" key="2">
    <source>
        <dbReference type="WBParaSite" id="ES5_v2.g7216.t1"/>
    </source>
</evidence>
<sequence>MYPILGTFCDENIDIFDNMAFKKIRRSVKNYAYTDTQKRVRQATNNDRWGPSSLLLSEIAEDTKDEKLFYQIMQLIWERFEEDRKQWRHIYKALYLLEYLLKAGDDRVRQYCNTKNWIEKIIKLRNFKHIENGIDRGLAIDERIDSIFNILQNVEVLQRERQRSIKVRDRCIGVSSNMGASSSSPAAASSSSKIKKKSWKKEFKRRKNVEKAVEATEHFGEDNAYQLALALSEREMEEIEHVVEQEDEMLQIAIEESKKAFAESFSNIPERPFSPPPILSSSHSQQPKLNAIDEITNEIMALDFYQPISPDPTSASSQQFPSLNDSFYKLACTPTISSPSSKNLPDVSTSFDLFTTASANSMQTSVTPYLFSPPLNQLPENTKQYDPFKVENSKMIQNSVATLTPHYQNLPDMSAFSFDPFAAASANSMQTSVNATTYLPELPAPTSTAMNQSSNPFEMPSSKNVKDSWDFGFVAPPTNNNDPWSSTTTATTPYFDIFNTTLQDTVTPSARGCSSSEAYQKMEKAFRSFNLSSASQNYHPPSQVSSQISPPANSFLNDQISINGRQYSRNNPFIKDMLF</sequence>
<reference evidence="2" key="1">
    <citation type="submission" date="2022-11" db="UniProtKB">
        <authorList>
            <consortium name="WormBaseParasite"/>
        </authorList>
    </citation>
    <scope>IDENTIFICATION</scope>
</reference>
<evidence type="ECO:0000313" key="1">
    <source>
        <dbReference type="Proteomes" id="UP000887579"/>
    </source>
</evidence>
<protein>
    <submittedName>
        <fullName evidence="2">ENTH domain-containing protein</fullName>
    </submittedName>
</protein>
<dbReference type="WBParaSite" id="ES5_v2.g7216.t1">
    <property type="protein sequence ID" value="ES5_v2.g7216.t1"/>
    <property type="gene ID" value="ES5_v2.g7216"/>
</dbReference>